<evidence type="ECO:0000313" key="2">
    <source>
        <dbReference type="EMBL" id="GAA0311496.1"/>
    </source>
</evidence>
<dbReference type="AlphaFoldDB" id="A0AAV3SB48"/>
<gene>
    <name evidence="2" type="ORF">GCM10009066_26000</name>
</gene>
<dbReference type="Proteomes" id="UP001500837">
    <property type="component" value="Unassembled WGS sequence"/>
</dbReference>
<reference evidence="2 3" key="1">
    <citation type="journal article" date="2019" name="Int. J. Syst. Evol. Microbiol.">
        <title>The Global Catalogue of Microorganisms (GCM) 10K type strain sequencing project: providing services to taxonomists for standard genome sequencing and annotation.</title>
        <authorList>
            <consortium name="The Broad Institute Genomics Platform"/>
            <consortium name="The Broad Institute Genome Sequencing Center for Infectious Disease"/>
            <person name="Wu L."/>
            <person name="Ma J."/>
        </authorList>
    </citation>
    <scope>NUCLEOTIDE SEQUENCE [LARGE SCALE GENOMIC DNA]</scope>
    <source>
        <strain evidence="2 3">JCM 16330</strain>
    </source>
</reference>
<evidence type="ECO:0000256" key="1">
    <source>
        <dbReference type="SAM" id="Phobius"/>
    </source>
</evidence>
<keyword evidence="1" id="KW-0812">Transmembrane</keyword>
<dbReference type="EMBL" id="BAAABL010000084">
    <property type="protein sequence ID" value="GAA0311496.1"/>
    <property type="molecule type" value="Genomic_DNA"/>
</dbReference>
<keyword evidence="1" id="KW-0472">Membrane</keyword>
<keyword evidence="1" id="KW-1133">Transmembrane helix</keyword>
<protein>
    <submittedName>
        <fullName evidence="2">Uncharacterized protein</fullName>
    </submittedName>
</protein>
<accession>A0AAV3SB48</accession>
<evidence type="ECO:0000313" key="3">
    <source>
        <dbReference type="Proteomes" id="UP001500837"/>
    </source>
</evidence>
<comment type="caution">
    <text evidence="2">The sequence shown here is derived from an EMBL/GenBank/DDBJ whole genome shotgun (WGS) entry which is preliminary data.</text>
</comment>
<sequence>MAAIRSLSRPSISSPASAASRLGTLLRPSAEAVDATLGLAALATGVGIVVTAAYTAANAVLPLALLRGLFGRVIT</sequence>
<keyword evidence="3" id="KW-1185">Reference proteome</keyword>
<proteinExistence type="predicted"/>
<feature type="transmembrane region" description="Helical" evidence="1">
    <location>
        <begin position="42"/>
        <end position="66"/>
    </location>
</feature>
<name>A0AAV3SB48_9EURY</name>
<organism evidence="2 3">
    <name type="scientific">Halarchaeum salinum</name>
    <dbReference type="NCBI Taxonomy" id="489912"/>
    <lineage>
        <taxon>Archaea</taxon>
        <taxon>Methanobacteriati</taxon>
        <taxon>Methanobacteriota</taxon>
        <taxon>Stenosarchaea group</taxon>
        <taxon>Halobacteria</taxon>
        <taxon>Halobacteriales</taxon>
        <taxon>Halobacteriaceae</taxon>
    </lineage>
</organism>